<dbReference type="OrthoDB" id="1668230at2759"/>
<dbReference type="SMART" id="SM00385">
    <property type="entry name" value="CYCLIN"/>
    <property type="match status" value="1"/>
</dbReference>
<evidence type="ECO:0000256" key="1">
    <source>
        <dbReference type="ARBA" id="ARBA00022729"/>
    </source>
</evidence>
<dbReference type="Pfam" id="PF00954">
    <property type="entry name" value="S_locus_glycop"/>
    <property type="match status" value="1"/>
</dbReference>
<dbReference type="InterPro" id="IPR051343">
    <property type="entry name" value="G-type_lectin_kinases/EP1-like"/>
</dbReference>
<dbReference type="SMART" id="SM00108">
    <property type="entry name" value="B_lectin"/>
    <property type="match status" value="2"/>
</dbReference>
<gene>
    <name evidence="7" type="ORF">Acr_00g0088070</name>
</gene>
<accession>A0A7J0DWY9</accession>
<dbReference type="GO" id="GO:0048544">
    <property type="term" value="P:recognition of pollen"/>
    <property type="evidence" value="ECO:0007669"/>
    <property type="project" value="InterPro"/>
</dbReference>
<evidence type="ECO:0000256" key="4">
    <source>
        <dbReference type="RuleBase" id="RU000383"/>
    </source>
</evidence>
<dbReference type="PANTHER" id="PTHR47976:SF49">
    <property type="entry name" value="RECEPTOR-LIKE SERINE_THREONINE-PROTEIN KINASE"/>
    <property type="match status" value="1"/>
</dbReference>
<dbReference type="Pfam" id="PF01453">
    <property type="entry name" value="B_lectin"/>
    <property type="match status" value="1"/>
</dbReference>
<dbReference type="FunFam" id="2.90.10.10:FF:000026">
    <property type="entry name" value="Serine/threonine-protein kinase"/>
    <property type="match status" value="1"/>
</dbReference>
<keyword evidence="5" id="KW-0472">Membrane</keyword>
<feature type="domain" description="Bulb-type lectin" evidence="6">
    <location>
        <begin position="212"/>
        <end position="327"/>
    </location>
</feature>
<dbReference type="InterPro" id="IPR013763">
    <property type="entry name" value="Cyclin-like_dom"/>
</dbReference>
<evidence type="ECO:0000256" key="5">
    <source>
        <dbReference type="SAM" id="Phobius"/>
    </source>
</evidence>
<dbReference type="InterPro" id="IPR036915">
    <property type="entry name" value="Cyclin-like_sf"/>
</dbReference>
<dbReference type="InterPro" id="IPR006671">
    <property type="entry name" value="Cyclin_N"/>
</dbReference>
<keyword evidence="5" id="KW-0812">Transmembrane</keyword>
<keyword evidence="1" id="KW-0732">Signal</keyword>
<dbReference type="Gene3D" id="2.90.10.10">
    <property type="entry name" value="Bulb-type lectin domain"/>
    <property type="match status" value="2"/>
</dbReference>
<reference evidence="8" key="1">
    <citation type="submission" date="2019-07" db="EMBL/GenBank/DDBJ databases">
        <title>De Novo Assembly of kiwifruit Actinidia rufa.</title>
        <authorList>
            <person name="Sugita-Konishi S."/>
            <person name="Sato K."/>
            <person name="Mori E."/>
            <person name="Abe Y."/>
            <person name="Kisaki G."/>
            <person name="Hamano K."/>
            <person name="Suezawa K."/>
            <person name="Otani M."/>
            <person name="Fukuda T."/>
            <person name="Manabe T."/>
            <person name="Gomi K."/>
            <person name="Tabuchi M."/>
            <person name="Akimitsu K."/>
            <person name="Kataoka I."/>
        </authorList>
    </citation>
    <scope>NUCLEOTIDE SEQUENCE [LARGE SCALE GENOMIC DNA]</scope>
    <source>
        <strain evidence="8">cv. Fuchu</strain>
    </source>
</reference>
<sequence length="738" mass="81065">MPSSDYLKRLRKGDLDLEARREAIDWIGKVHANFNFGPLCTYLAVSYLDGFLSAYELPKGKAWMMQLLTVACLSIAAKKGETEVPLCLDLQVKGMIFLVNIGIDFLAFKSSKVAAAVTVSVAGDTQTLDTEKAISLLTHHVEKERVLKCVEMIHETSLIIASVPSVPLSPIGVLDAAACLSYKTHDTTVGSCPNSSQNSPDPQRRKLNRTYAADCGGVSIVKDGEKLKIDTCSDVSTVDDGRRVGIWLVGKPNDTVVWTANRDDPLVSSNSTLEFTTDGRLILYTDQGIEQSVAYTNDELAVSAAMLDTGNFVLYDNSSSSIWESFSFPTDTILGNQTLDRDSSLVSSVSSSDHSSGHFIISMQRDGNLVAYPVNSSLDPVDAYWASDTYDGFKLNLTVNGLLYLAGYTTNILTLVNGSSLAENNTIIYRATLDDDGILRLYSHSFESNRSSRVLMKWSLLQDDCQVHGVCGFNSYCSRNGTKTDCYCYPGFAVVDNGNKFLGCYRNFSEDPCRNENGWGISYNMTTLENVTWGDSSYFVASMEKEDCQKSCTEDCNCAAALFLNGNCRKHKLPLRYGTRDLSNLNTAFVKIGATIQDHIPNSPLGPSVVTDNKRGLISILALSLGSIACLCYVIAISSFFIYKRRVHRNNIVVNVSNADEIILSSWVYKCFDAGELYKLVGDENVASRTLQRMVKVGLWCIQDDPALRPSMKKVILMLEGTVDIPVPPNPSPVLLRS</sequence>
<dbReference type="Gene3D" id="1.10.472.10">
    <property type="entry name" value="Cyclin-like"/>
    <property type="match status" value="1"/>
</dbReference>
<dbReference type="CDD" id="cd20543">
    <property type="entry name" value="CYCLIN_AtCycD-like_rpt1"/>
    <property type="match status" value="1"/>
</dbReference>
<organism evidence="7 8">
    <name type="scientific">Actinidia rufa</name>
    <dbReference type="NCBI Taxonomy" id="165716"/>
    <lineage>
        <taxon>Eukaryota</taxon>
        <taxon>Viridiplantae</taxon>
        <taxon>Streptophyta</taxon>
        <taxon>Embryophyta</taxon>
        <taxon>Tracheophyta</taxon>
        <taxon>Spermatophyta</taxon>
        <taxon>Magnoliopsida</taxon>
        <taxon>eudicotyledons</taxon>
        <taxon>Gunneridae</taxon>
        <taxon>Pentapetalae</taxon>
        <taxon>asterids</taxon>
        <taxon>Ericales</taxon>
        <taxon>Actinidiaceae</taxon>
        <taxon>Actinidia</taxon>
    </lineage>
</organism>
<comment type="similarity">
    <text evidence="4">Belongs to the cyclin family.</text>
</comment>
<dbReference type="SUPFAM" id="SSF51110">
    <property type="entry name" value="alpha-D-mannose-specific plant lectins"/>
    <property type="match status" value="1"/>
</dbReference>
<dbReference type="InterPro" id="IPR001480">
    <property type="entry name" value="Bulb-type_lectin_dom"/>
</dbReference>
<dbReference type="InterPro" id="IPR000858">
    <property type="entry name" value="S_locus_glycoprot_dom"/>
</dbReference>
<dbReference type="SUPFAM" id="SSF47954">
    <property type="entry name" value="Cyclin-like"/>
    <property type="match status" value="1"/>
</dbReference>
<dbReference type="PROSITE" id="PS50927">
    <property type="entry name" value="BULB_LECTIN"/>
    <property type="match status" value="1"/>
</dbReference>
<keyword evidence="5" id="KW-1133">Transmembrane helix</keyword>
<keyword evidence="3" id="KW-0325">Glycoprotein</keyword>
<evidence type="ECO:0000256" key="2">
    <source>
        <dbReference type="ARBA" id="ARBA00023157"/>
    </source>
</evidence>
<dbReference type="AlphaFoldDB" id="A0A7J0DWY9"/>
<dbReference type="EMBL" id="BJWL01000431">
    <property type="protein sequence ID" value="GFS44001.1"/>
    <property type="molecule type" value="Genomic_DNA"/>
</dbReference>
<evidence type="ECO:0000313" key="7">
    <source>
        <dbReference type="EMBL" id="GFS44001.1"/>
    </source>
</evidence>
<keyword evidence="2" id="KW-1015">Disulfide bond</keyword>
<proteinExistence type="inferred from homology"/>
<dbReference type="Gene3D" id="1.10.510.10">
    <property type="entry name" value="Transferase(Phosphotransferase) domain 1"/>
    <property type="match status" value="1"/>
</dbReference>
<evidence type="ECO:0000313" key="8">
    <source>
        <dbReference type="Proteomes" id="UP000585474"/>
    </source>
</evidence>
<dbReference type="Pfam" id="PF00134">
    <property type="entry name" value="Cyclin_N"/>
    <property type="match status" value="1"/>
</dbReference>
<dbReference type="Proteomes" id="UP000585474">
    <property type="component" value="Unassembled WGS sequence"/>
</dbReference>
<keyword evidence="8" id="KW-1185">Reference proteome</keyword>
<dbReference type="InterPro" id="IPR036426">
    <property type="entry name" value="Bulb-type_lectin_dom_sf"/>
</dbReference>
<evidence type="ECO:0000256" key="3">
    <source>
        <dbReference type="ARBA" id="ARBA00023180"/>
    </source>
</evidence>
<comment type="caution">
    <text evidence="7">The sequence shown here is derived from an EMBL/GenBank/DDBJ whole genome shotgun (WGS) entry which is preliminary data.</text>
</comment>
<dbReference type="PANTHER" id="PTHR47976">
    <property type="entry name" value="G-TYPE LECTIN S-RECEPTOR-LIKE SERINE/THREONINE-PROTEIN KINASE SD2-5"/>
    <property type="match status" value="1"/>
</dbReference>
<feature type="transmembrane region" description="Helical" evidence="5">
    <location>
        <begin position="617"/>
        <end position="643"/>
    </location>
</feature>
<evidence type="ECO:0000259" key="6">
    <source>
        <dbReference type="PROSITE" id="PS50927"/>
    </source>
</evidence>
<protein>
    <submittedName>
        <fullName evidence="7">Cyclin d42</fullName>
    </submittedName>
</protein>
<name>A0A7J0DWY9_9ERIC</name>
<keyword evidence="4" id="KW-0195">Cyclin</keyword>